<reference evidence="1 2" key="1">
    <citation type="submission" date="2016-09" db="EMBL/GenBank/DDBJ databases">
        <authorList>
            <person name="Capua I."/>
            <person name="De Benedictis P."/>
            <person name="Joannis T."/>
            <person name="Lombin L.H."/>
            <person name="Cattoli G."/>
        </authorList>
    </citation>
    <scope>NUCLEOTIDE SEQUENCE [LARGE SCALE GENOMIC DNA]</scope>
    <source>
        <strain evidence="1 2">IMI 309357</strain>
    </source>
</reference>
<evidence type="ECO:0000313" key="1">
    <source>
        <dbReference type="EMBL" id="OHE90362.1"/>
    </source>
</evidence>
<gene>
    <name evidence="1" type="ORF">CORC01_14342</name>
</gene>
<organism evidence="1 2">
    <name type="scientific">Colletotrichum orchidophilum</name>
    <dbReference type="NCBI Taxonomy" id="1209926"/>
    <lineage>
        <taxon>Eukaryota</taxon>
        <taxon>Fungi</taxon>
        <taxon>Dikarya</taxon>
        <taxon>Ascomycota</taxon>
        <taxon>Pezizomycotina</taxon>
        <taxon>Sordariomycetes</taxon>
        <taxon>Hypocreomycetidae</taxon>
        <taxon>Glomerellales</taxon>
        <taxon>Glomerellaceae</taxon>
        <taxon>Colletotrichum</taxon>
    </lineage>
</organism>
<accession>A0A1G4AMV0</accession>
<evidence type="ECO:0000313" key="2">
    <source>
        <dbReference type="Proteomes" id="UP000176998"/>
    </source>
</evidence>
<sequence>MSHHPSKYSWPALYFGAGAVDAQEPPGLSPI</sequence>
<comment type="caution">
    <text evidence="1">The sequence shown here is derived from an EMBL/GenBank/DDBJ whole genome shotgun (WGS) entry which is preliminary data.</text>
</comment>
<keyword evidence="2" id="KW-1185">Reference proteome</keyword>
<dbReference type="RefSeq" id="XP_022467539.1">
    <property type="nucleotide sequence ID" value="XM_022625953.1"/>
</dbReference>
<dbReference type="EMBL" id="MJBS01000273">
    <property type="protein sequence ID" value="OHE90362.1"/>
    <property type="molecule type" value="Genomic_DNA"/>
</dbReference>
<dbReference type="Proteomes" id="UP000176998">
    <property type="component" value="Unassembled WGS sequence"/>
</dbReference>
<protein>
    <submittedName>
        <fullName evidence="1">Uncharacterized protein</fullName>
    </submittedName>
</protein>
<dbReference type="AlphaFoldDB" id="A0A1G4AMV0"/>
<dbReference type="GeneID" id="34567463"/>
<proteinExistence type="predicted"/>
<name>A0A1G4AMV0_9PEZI</name>